<evidence type="ECO:0000313" key="3">
    <source>
        <dbReference type="Proteomes" id="UP000007264"/>
    </source>
</evidence>
<gene>
    <name evidence="2" type="ORF">COCSUDRAFT_37807</name>
</gene>
<dbReference type="STRING" id="574566.I0YQA2"/>
<dbReference type="EMBL" id="AGSI01000015">
    <property type="protein sequence ID" value="EIE20571.1"/>
    <property type="molecule type" value="Genomic_DNA"/>
</dbReference>
<dbReference type="PANTHER" id="PTHR46581:SF3">
    <property type="entry name" value="ARABINOSYLTRANSFERASE RRA3"/>
    <property type="match status" value="1"/>
</dbReference>
<feature type="domain" description="Nucleotide-diphospho-sugar transferase" evidence="1">
    <location>
        <begin position="33"/>
        <end position="249"/>
    </location>
</feature>
<dbReference type="Pfam" id="PF03407">
    <property type="entry name" value="Nucleotid_trans"/>
    <property type="match status" value="1"/>
</dbReference>
<dbReference type="GO" id="GO:0016757">
    <property type="term" value="F:glycosyltransferase activity"/>
    <property type="evidence" value="ECO:0007669"/>
    <property type="project" value="InterPro"/>
</dbReference>
<dbReference type="GeneID" id="17038547"/>
<proteinExistence type="predicted"/>
<evidence type="ECO:0000259" key="1">
    <source>
        <dbReference type="Pfam" id="PF03407"/>
    </source>
</evidence>
<keyword evidence="3" id="KW-1185">Reference proteome</keyword>
<dbReference type="RefSeq" id="XP_005645115.1">
    <property type="nucleotide sequence ID" value="XM_005645058.1"/>
</dbReference>
<protein>
    <recommendedName>
        <fullName evidence="1">Nucleotide-diphospho-sugar transferase domain-containing protein</fullName>
    </recommendedName>
</protein>
<sequence>MAVGFITAQYIYIWVQNFDEDIQTNKTVKEAGVKNYLVVAIDTKLRDHLSNEGSNVYYRDVKVDKAQEGTGDNHAISALKFKIIQEFLELGWNVLLSDVDIIVVQDPFQHLHRDHDIEGMSDGFDDATAYGNINGLDDPAMGWSRYAQGTTHLNMNSGLFYIQANVRTVDLMKRVAARLAKEKAWDQSVFNEEIFFLSHGDYKNPGVTVRVMDIYLFMNSKVLFRTVRHQQPSQQVRPVMVHINYHPDKLERAKAAARYFILGDKSALKEFPGGSEPGS</sequence>
<reference evidence="2 3" key="1">
    <citation type="journal article" date="2012" name="Genome Biol.">
        <title>The genome of the polar eukaryotic microalga coccomyxa subellipsoidea reveals traits of cold adaptation.</title>
        <authorList>
            <person name="Blanc G."/>
            <person name="Agarkova I."/>
            <person name="Grimwood J."/>
            <person name="Kuo A."/>
            <person name="Brueggeman A."/>
            <person name="Dunigan D."/>
            <person name="Gurnon J."/>
            <person name="Ladunga I."/>
            <person name="Lindquist E."/>
            <person name="Lucas S."/>
            <person name="Pangilinan J."/>
            <person name="Proschold T."/>
            <person name="Salamov A."/>
            <person name="Schmutz J."/>
            <person name="Weeks D."/>
            <person name="Yamada T."/>
            <person name="Claverie J.M."/>
            <person name="Grigoriev I."/>
            <person name="Van Etten J."/>
            <person name="Lomsadze A."/>
            <person name="Borodovsky M."/>
        </authorList>
    </citation>
    <scope>NUCLEOTIDE SEQUENCE [LARGE SCALE GENOMIC DNA]</scope>
    <source>
        <strain evidence="2 3">C-169</strain>
    </source>
</reference>
<comment type="caution">
    <text evidence="2">The sequence shown here is derived from an EMBL/GenBank/DDBJ whole genome shotgun (WGS) entry which is preliminary data.</text>
</comment>
<dbReference type="InterPro" id="IPR044290">
    <property type="entry name" value="RRA1/2/3"/>
</dbReference>
<dbReference type="Proteomes" id="UP000007264">
    <property type="component" value="Unassembled WGS sequence"/>
</dbReference>
<dbReference type="AlphaFoldDB" id="I0YQA2"/>
<dbReference type="InterPro" id="IPR005069">
    <property type="entry name" value="Nucl-diP-sugar_transferase"/>
</dbReference>
<name>I0YQA2_COCSC</name>
<evidence type="ECO:0000313" key="2">
    <source>
        <dbReference type="EMBL" id="EIE20571.1"/>
    </source>
</evidence>
<dbReference type="KEGG" id="csl:COCSUDRAFT_37807"/>
<dbReference type="GO" id="GO:0080147">
    <property type="term" value="P:root hair cell development"/>
    <property type="evidence" value="ECO:0007669"/>
    <property type="project" value="InterPro"/>
</dbReference>
<organism evidence="2 3">
    <name type="scientific">Coccomyxa subellipsoidea (strain C-169)</name>
    <name type="common">Green microalga</name>
    <dbReference type="NCBI Taxonomy" id="574566"/>
    <lineage>
        <taxon>Eukaryota</taxon>
        <taxon>Viridiplantae</taxon>
        <taxon>Chlorophyta</taxon>
        <taxon>core chlorophytes</taxon>
        <taxon>Trebouxiophyceae</taxon>
        <taxon>Trebouxiophyceae incertae sedis</taxon>
        <taxon>Coccomyxaceae</taxon>
        <taxon>Coccomyxa</taxon>
        <taxon>Coccomyxa subellipsoidea</taxon>
    </lineage>
</organism>
<dbReference type="OrthoDB" id="540503at2759"/>
<dbReference type="PANTHER" id="PTHR46581">
    <property type="entry name" value="ARABINOSYLTRANSFERASE RRA3"/>
    <property type="match status" value="1"/>
</dbReference>
<accession>I0YQA2</accession>